<dbReference type="Proteomes" id="UP000023464">
    <property type="component" value="Unassembled WGS sequence"/>
</dbReference>
<dbReference type="InterPro" id="IPR037026">
    <property type="entry name" value="Vgr_OB-fold_dom_sf"/>
</dbReference>
<protein>
    <submittedName>
        <fullName evidence="2">Phage baseplate assembly protein V</fullName>
    </submittedName>
</protein>
<dbReference type="Gene3D" id="6.20.150.10">
    <property type="match status" value="1"/>
</dbReference>
<dbReference type="Gene3D" id="2.40.50.230">
    <property type="entry name" value="Gp5 N-terminal domain"/>
    <property type="match status" value="1"/>
</dbReference>
<accession>A0A022PFL5</accession>
<organism evidence="2 3">
    <name type="scientific">Photorhabdus aegyptia</name>
    <dbReference type="NCBI Taxonomy" id="2805098"/>
    <lineage>
        <taxon>Bacteria</taxon>
        <taxon>Pseudomonadati</taxon>
        <taxon>Pseudomonadota</taxon>
        <taxon>Gammaproteobacteria</taxon>
        <taxon>Enterobacterales</taxon>
        <taxon>Morganellaceae</taxon>
        <taxon>Photorhabdus</taxon>
    </lineage>
</organism>
<evidence type="ECO:0000259" key="1">
    <source>
        <dbReference type="Pfam" id="PF04717"/>
    </source>
</evidence>
<sequence length="302" mass="32183">MLLHFLFSKNLFCLSYNSSLMLATAIAGILSYINPQPPNGIFPNMDTQLTELLRLLRNLIRTGVVTEVDTTRGVCRIATGNLETDWRPWLTMRAGKSRTWWAPSRGEQVLLLSVGGELTTSFVLPAVYSNQFPEPLAVSGKTVDTAFADQFPSALPASAEAVHIVFPDGAIMEYEPAFSALKVTGIKTAVVQASDSITLEATNISLKALNSIKLEAINSIELTSVNKIDMKTLQVGINALEVKAGAAKGITLQTPEFAVKGKTKLEGDVENTGGKLSSNGVTLHSHQHTGVMAGGATTGGPV</sequence>
<dbReference type="InterPro" id="IPR013046">
    <property type="entry name" value="GpV/Gp45"/>
</dbReference>
<reference evidence="2 3" key="1">
    <citation type="submission" date="2014-03" db="EMBL/GenBank/DDBJ databases">
        <title>Draft Genome of Photorhabdus luminescens BA1, an Egyptian Isolate.</title>
        <authorList>
            <person name="Ghazal S."/>
            <person name="Hurst S.G.IV."/>
            <person name="Morris K."/>
            <person name="Thomas K."/>
            <person name="Tisa L.S."/>
        </authorList>
    </citation>
    <scope>NUCLEOTIDE SEQUENCE [LARGE SCALE GENOMIC DNA]</scope>
    <source>
        <strain evidence="2 3">BA1</strain>
    </source>
</reference>
<dbReference type="Pfam" id="PF18946">
    <property type="entry name" value="Apex"/>
    <property type="match status" value="1"/>
</dbReference>
<dbReference type="InterPro" id="IPR044033">
    <property type="entry name" value="GpV-like_apex"/>
</dbReference>
<evidence type="ECO:0000313" key="3">
    <source>
        <dbReference type="Proteomes" id="UP000023464"/>
    </source>
</evidence>
<dbReference type="AlphaFoldDB" id="A0A022PFL5"/>
<dbReference type="InterPro" id="IPR006531">
    <property type="entry name" value="Gp5/Vgr_OB"/>
</dbReference>
<dbReference type="EMBL" id="JFGV01000101">
    <property type="protein sequence ID" value="EYU13240.1"/>
    <property type="molecule type" value="Genomic_DNA"/>
</dbReference>
<proteinExistence type="predicted"/>
<dbReference type="NCBIfam" id="TIGR01644">
    <property type="entry name" value="phage_P2_V"/>
    <property type="match status" value="1"/>
</dbReference>
<feature type="domain" description="Gp5/Type VI secretion system Vgr protein OB-fold" evidence="1">
    <location>
        <begin position="61"/>
        <end position="128"/>
    </location>
</feature>
<comment type="caution">
    <text evidence="2">The sequence shown here is derived from an EMBL/GenBank/DDBJ whole genome shotgun (WGS) entry which is preliminary data.</text>
</comment>
<keyword evidence="3" id="KW-1185">Reference proteome</keyword>
<dbReference type="PATRIC" id="fig|1393736.3.peg.4366"/>
<dbReference type="Pfam" id="PF04717">
    <property type="entry name" value="Phage_base_V"/>
    <property type="match status" value="1"/>
</dbReference>
<evidence type="ECO:0000313" key="2">
    <source>
        <dbReference type="EMBL" id="EYU13240.1"/>
    </source>
</evidence>
<gene>
    <name evidence="2" type="ORF">BA1DRAFT_04282</name>
</gene>
<name>A0A022PFL5_9GAMM</name>